<reference evidence="1 2" key="1">
    <citation type="submission" date="2017-03" db="EMBL/GenBank/DDBJ databases">
        <authorList>
            <person name="Afonso C.L."/>
            <person name="Miller P.J."/>
            <person name="Scott M.A."/>
            <person name="Spackman E."/>
            <person name="Goraichik I."/>
            <person name="Dimitrov K.M."/>
            <person name="Suarez D.L."/>
            <person name="Swayne D.E."/>
        </authorList>
    </citation>
    <scope>NUCLEOTIDE SEQUENCE [LARGE SCALE GENOMIC DNA]</scope>
    <source>
        <strain evidence="1 2">CECT 8287</strain>
    </source>
</reference>
<organism evidence="1 2">
    <name type="scientific">Roseovarius litorisediminis</name>
    <dbReference type="NCBI Taxonomy" id="1312363"/>
    <lineage>
        <taxon>Bacteria</taxon>
        <taxon>Pseudomonadati</taxon>
        <taxon>Pseudomonadota</taxon>
        <taxon>Alphaproteobacteria</taxon>
        <taxon>Rhodobacterales</taxon>
        <taxon>Roseobacteraceae</taxon>
        <taxon>Roseovarius</taxon>
    </lineage>
</organism>
<evidence type="ECO:0000313" key="1">
    <source>
        <dbReference type="EMBL" id="SLN11115.1"/>
    </source>
</evidence>
<name>A0A1Y5RBY7_9RHOB</name>
<protein>
    <submittedName>
        <fullName evidence="1">Uncharacterized protein</fullName>
    </submittedName>
</protein>
<dbReference type="EMBL" id="FWFL01000001">
    <property type="protein sequence ID" value="SLN11115.1"/>
    <property type="molecule type" value="Genomic_DNA"/>
</dbReference>
<dbReference type="RefSeq" id="WP_085890510.1">
    <property type="nucleotide sequence ID" value="NZ_FWFL01000001.1"/>
</dbReference>
<proteinExistence type="predicted"/>
<dbReference type="Proteomes" id="UP000193827">
    <property type="component" value="Unassembled WGS sequence"/>
</dbReference>
<dbReference type="AlphaFoldDB" id="A0A1Y5RBY7"/>
<keyword evidence="2" id="KW-1185">Reference proteome</keyword>
<sequence length="93" mass="10399">MAFDLCPQTKRLILRADAPRLQRFVQWIFMSFDLEMIKAELRADITAPAAVLGKSGVDKVGSGICQSKARVEAAASTLYRVMRNVFEGRHEIS</sequence>
<evidence type="ECO:0000313" key="2">
    <source>
        <dbReference type="Proteomes" id="UP000193827"/>
    </source>
</evidence>
<gene>
    <name evidence="1" type="ORF">PEL8287_00218</name>
</gene>
<accession>A0A1Y5RBY7</accession>